<dbReference type="Gene3D" id="3.30.470.20">
    <property type="entry name" value="ATP-grasp fold, B domain"/>
    <property type="match status" value="1"/>
</dbReference>
<comment type="cofactor">
    <cofactor evidence="1">
        <name>Mg(2+)</name>
        <dbReference type="ChEBI" id="CHEBI:18420"/>
    </cofactor>
</comment>
<evidence type="ECO:0000256" key="9">
    <source>
        <dbReference type="ARBA" id="ARBA00022741"/>
    </source>
</evidence>
<dbReference type="PANTHER" id="PTHR43030">
    <property type="entry name" value="PHOSPHOENOLPYRUVATE SYNTHASE"/>
    <property type="match status" value="1"/>
</dbReference>
<dbReference type="EC" id="2.7.9.2" evidence="5"/>
<gene>
    <name evidence="16" type="ORF">A3860_37260</name>
</gene>
<dbReference type="Pfam" id="PF01326">
    <property type="entry name" value="PPDK_N"/>
    <property type="match status" value="1"/>
</dbReference>
<evidence type="ECO:0000256" key="8">
    <source>
        <dbReference type="ARBA" id="ARBA00022723"/>
    </source>
</evidence>
<name>A0A1V9FMC1_9BACT</name>
<dbReference type="InterPro" id="IPR013815">
    <property type="entry name" value="ATP_grasp_subdomain_1"/>
</dbReference>
<evidence type="ECO:0000313" key="17">
    <source>
        <dbReference type="Proteomes" id="UP000192796"/>
    </source>
</evidence>
<dbReference type="AlphaFoldDB" id="A0A1V9FMC1"/>
<keyword evidence="8" id="KW-0479">Metal-binding</keyword>
<evidence type="ECO:0000256" key="14">
    <source>
        <dbReference type="ARBA" id="ARBA00047700"/>
    </source>
</evidence>
<evidence type="ECO:0000256" key="7">
    <source>
        <dbReference type="ARBA" id="ARBA00022679"/>
    </source>
</evidence>
<comment type="caution">
    <text evidence="16">The sequence shown here is derived from an EMBL/GenBank/DDBJ whole genome shotgun (WGS) entry which is preliminary data.</text>
</comment>
<feature type="domain" description="Pyruvate phosphate dikinase AMP/ATP-binding" evidence="15">
    <location>
        <begin position="18"/>
        <end position="247"/>
    </location>
</feature>
<evidence type="ECO:0000256" key="5">
    <source>
        <dbReference type="ARBA" id="ARBA00011996"/>
    </source>
</evidence>
<dbReference type="UniPathway" id="UPA00138"/>
<dbReference type="GO" id="GO:0008986">
    <property type="term" value="F:pyruvate, water dikinase activity"/>
    <property type="evidence" value="ECO:0007669"/>
    <property type="project" value="UniProtKB-EC"/>
</dbReference>
<accession>A0A1V9FMC1</accession>
<evidence type="ECO:0000256" key="6">
    <source>
        <dbReference type="ARBA" id="ARBA00021623"/>
    </source>
</evidence>
<evidence type="ECO:0000256" key="10">
    <source>
        <dbReference type="ARBA" id="ARBA00022777"/>
    </source>
</evidence>
<keyword evidence="17" id="KW-1185">Reference proteome</keyword>
<keyword evidence="9" id="KW-0547">Nucleotide-binding</keyword>
<evidence type="ECO:0000256" key="2">
    <source>
        <dbReference type="ARBA" id="ARBA00002988"/>
    </source>
</evidence>
<comment type="function">
    <text evidence="2">Catalyzes the phosphorylation of pyruvate to phosphoenolpyruvate.</text>
</comment>
<comment type="similarity">
    <text evidence="4">Belongs to the PEP-utilizing enzyme family.</text>
</comment>
<dbReference type="OrthoDB" id="9765468at2"/>
<dbReference type="GO" id="GO:0046872">
    <property type="term" value="F:metal ion binding"/>
    <property type="evidence" value="ECO:0007669"/>
    <property type="project" value="UniProtKB-KW"/>
</dbReference>
<reference evidence="16 17" key="1">
    <citation type="submission" date="2016-03" db="EMBL/GenBank/DDBJ databases">
        <title>Niastella vici sp. nov., isolated from farmland soil.</title>
        <authorList>
            <person name="Chen L."/>
            <person name="Wang D."/>
            <person name="Yang S."/>
            <person name="Wang G."/>
        </authorList>
    </citation>
    <scope>NUCLEOTIDE SEQUENCE [LARGE SCALE GENOMIC DNA]</scope>
    <source>
        <strain evidence="16 17">DJ57</strain>
    </source>
</reference>
<organism evidence="16 17">
    <name type="scientific">Niastella vici</name>
    <dbReference type="NCBI Taxonomy" id="1703345"/>
    <lineage>
        <taxon>Bacteria</taxon>
        <taxon>Pseudomonadati</taxon>
        <taxon>Bacteroidota</taxon>
        <taxon>Chitinophagia</taxon>
        <taxon>Chitinophagales</taxon>
        <taxon>Chitinophagaceae</taxon>
        <taxon>Niastella</taxon>
    </lineage>
</organism>
<dbReference type="InterPro" id="IPR006319">
    <property type="entry name" value="PEP_synth"/>
</dbReference>
<evidence type="ECO:0000256" key="12">
    <source>
        <dbReference type="ARBA" id="ARBA00022842"/>
    </source>
</evidence>
<evidence type="ECO:0000259" key="15">
    <source>
        <dbReference type="Pfam" id="PF01326"/>
    </source>
</evidence>
<sequence>MNKSNVLLLNQVGIQDTDLVGEKNALLGEILQQITKTGIKIPPGFVITVNAYNSFISYNALGSVISSILSEIDLANSGSFQRAAQKIRGLISNASFLPELSQEIIETYFELSEAFGQDATDVAVRSSAVAEGLTYASFARQHEAYLNVVGPAALLDAIRNCFASLFTGRAMLYRQNAGIDHLKAGLSVCVQKMVRSDLGASGVAFSLNTESGYKEALVINGSYGLGELIVHGGVLPDAYIISKSALKAGSPLPIEK</sequence>
<dbReference type="InterPro" id="IPR002192">
    <property type="entry name" value="PPDK_AMP/ATP-bd"/>
</dbReference>
<dbReference type="PANTHER" id="PTHR43030:SF1">
    <property type="entry name" value="PHOSPHOENOLPYRUVATE SYNTHASE"/>
    <property type="match status" value="1"/>
</dbReference>
<dbReference type="FunFam" id="3.30.1490.20:FF:000010">
    <property type="entry name" value="Phosphoenolpyruvate synthase"/>
    <property type="match status" value="1"/>
</dbReference>
<dbReference type="Gene3D" id="3.30.1490.20">
    <property type="entry name" value="ATP-grasp fold, A domain"/>
    <property type="match status" value="1"/>
</dbReference>
<comment type="pathway">
    <text evidence="3">Carbohydrate biosynthesis; gluconeogenesis.</text>
</comment>
<evidence type="ECO:0000256" key="1">
    <source>
        <dbReference type="ARBA" id="ARBA00001946"/>
    </source>
</evidence>
<dbReference type="STRING" id="1703345.A3860_37260"/>
<keyword evidence="11" id="KW-0067">ATP-binding</keyword>
<keyword evidence="7" id="KW-0808">Transferase</keyword>
<protein>
    <recommendedName>
        <fullName evidence="6">Phosphoenolpyruvate synthase</fullName>
        <ecNumber evidence="5">2.7.9.2</ecNumber>
    </recommendedName>
    <alternativeName>
        <fullName evidence="13">Pyruvate, water dikinase</fullName>
    </alternativeName>
</protein>
<comment type="catalytic activity">
    <reaction evidence="14">
        <text>pyruvate + ATP + H2O = phosphoenolpyruvate + AMP + phosphate + 2 H(+)</text>
        <dbReference type="Rhea" id="RHEA:11364"/>
        <dbReference type="ChEBI" id="CHEBI:15361"/>
        <dbReference type="ChEBI" id="CHEBI:15377"/>
        <dbReference type="ChEBI" id="CHEBI:15378"/>
        <dbReference type="ChEBI" id="CHEBI:30616"/>
        <dbReference type="ChEBI" id="CHEBI:43474"/>
        <dbReference type="ChEBI" id="CHEBI:58702"/>
        <dbReference type="ChEBI" id="CHEBI:456215"/>
        <dbReference type="EC" id="2.7.9.2"/>
    </reaction>
</comment>
<keyword evidence="10" id="KW-0418">Kinase</keyword>
<keyword evidence="12" id="KW-0460">Magnesium</keyword>
<evidence type="ECO:0000256" key="11">
    <source>
        <dbReference type="ARBA" id="ARBA00022840"/>
    </source>
</evidence>
<dbReference type="GO" id="GO:0006094">
    <property type="term" value="P:gluconeogenesis"/>
    <property type="evidence" value="ECO:0007669"/>
    <property type="project" value="UniProtKB-UniPathway"/>
</dbReference>
<dbReference type="GO" id="GO:0005524">
    <property type="term" value="F:ATP binding"/>
    <property type="evidence" value="ECO:0007669"/>
    <property type="project" value="UniProtKB-KW"/>
</dbReference>
<proteinExistence type="inferred from homology"/>
<dbReference type="Proteomes" id="UP000192796">
    <property type="component" value="Unassembled WGS sequence"/>
</dbReference>
<evidence type="ECO:0000256" key="13">
    <source>
        <dbReference type="ARBA" id="ARBA00033470"/>
    </source>
</evidence>
<dbReference type="SUPFAM" id="SSF56059">
    <property type="entry name" value="Glutathione synthetase ATP-binding domain-like"/>
    <property type="match status" value="1"/>
</dbReference>
<dbReference type="EMBL" id="LVYD01000078">
    <property type="protein sequence ID" value="OQP59490.1"/>
    <property type="molecule type" value="Genomic_DNA"/>
</dbReference>
<evidence type="ECO:0000256" key="4">
    <source>
        <dbReference type="ARBA" id="ARBA00007837"/>
    </source>
</evidence>
<evidence type="ECO:0000256" key="3">
    <source>
        <dbReference type="ARBA" id="ARBA00004742"/>
    </source>
</evidence>
<evidence type="ECO:0000313" key="16">
    <source>
        <dbReference type="EMBL" id="OQP59490.1"/>
    </source>
</evidence>